<proteinExistence type="predicted"/>
<keyword evidence="2" id="KW-1185">Reference proteome</keyword>
<dbReference type="EMBL" id="WUUL01000007">
    <property type="protein sequence ID" value="MXQ54381.1"/>
    <property type="molecule type" value="Genomic_DNA"/>
</dbReference>
<evidence type="ECO:0000313" key="2">
    <source>
        <dbReference type="Proteomes" id="UP000430692"/>
    </source>
</evidence>
<comment type="caution">
    <text evidence="1">The sequence shown here is derived from an EMBL/GenBank/DDBJ whole genome shotgun (WGS) entry which is preliminary data.</text>
</comment>
<name>A0A6I4VV26_9BACL</name>
<protein>
    <submittedName>
        <fullName evidence="1">Uncharacterized protein</fullName>
    </submittedName>
</protein>
<dbReference type="AlphaFoldDB" id="A0A6I4VV26"/>
<dbReference type="Proteomes" id="UP000430692">
    <property type="component" value="Unassembled WGS sequence"/>
</dbReference>
<organism evidence="1 2">
    <name type="scientific">Shimazuella alba</name>
    <dbReference type="NCBI Taxonomy" id="2690964"/>
    <lineage>
        <taxon>Bacteria</taxon>
        <taxon>Bacillati</taxon>
        <taxon>Bacillota</taxon>
        <taxon>Bacilli</taxon>
        <taxon>Bacillales</taxon>
        <taxon>Thermoactinomycetaceae</taxon>
        <taxon>Shimazuella</taxon>
    </lineage>
</organism>
<reference evidence="1 2" key="1">
    <citation type="submission" date="2019-12" db="EMBL/GenBank/DDBJ databases">
        <title>Whole-genome analyses of novel actinobacteria.</title>
        <authorList>
            <person name="Sahin N."/>
            <person name="Saygin H."/>
        </authorList>
    </citation>
    <scope>NUCLEOTIDE SEQUENCE [LARGE SCALE GENOMIC DNA]</scope>
    <source>
        <strain evidence="1 2">KC615</strain>
    </source>
</reference>
<sequence length="50" mass="5911">MSANTPHIPSFLKQFRSMKFDLLLQDLPKLSKDQLEVLKKEIEILLEQKK</sequence>
<evidence type="ECO:0000313" key="1">
    <source>
        <dbReference type="EMBL" id="MXQ54381.1"/>
    </source>
</evidence>
<dbReference type="RefSeq" id="WP_160801739.1">
    <property type="nucleotide sequence ID" value="NZ_WUUL01000007.1"/>
</dbReference>
<accession>A0A6I4VV26</accession>
<gene>
    <name evidence="1" type="ORF">GSM42_11790</name>
</gene>